<evidence type="ECO:0000256" key="1">
    <source>
        <dbReference type="SAM" id="SignalP"/>
    </source>
</evidence>
<proteinExistence type="predicted"/>
<feature type="chain" id="PRO_5046323016" evidence="1">
    <location>
        <begin position="20"/>
        <end position="138"/>
    </location>
</feature>
<dbReference type="RefSeq" id="WP_378292664.1">
    <property type="nucleotide sequence ID" value="NZ_JBHULE010000019.1"/>
</dbReference>
<keyword evidence="1" id="KW-0732">Signal</keyword>
<name>A0ABW5LFH8_9FLAO</name>
<sequence length="138" mass="15435">MKKLFLLLLMVGAGFISQAQDNGKDTDWSQLYEEQKELYALASDIGEITDKVTAQDNIISFVLKSGTISLETKKDKSKAKDFYNYTLLTSAGKQIRLTKDTASDVIDSFRSKLLILKEQLKANNGKEVDSILSELFSN</sequence>
<accession>A0ABW5LFH8</accession>
<comment type="caution">
    <text evidence="2">The sequence shown here is derived from an EMBL/GenBank/DDBJ whole genome shotgun (WGS) entry which is preliminary data.</text>
</comment>
<dbReference type="EMBL" id="JBHULE010000019">
    <property type="protein sequence ID" value="MFD2563335.1"/>
    <property type="molecule type" value="Genomic_DNA"/>
</dbReference>
<dbReference type="Proteomes" id="UP001597319">
    <property type="component" value="Unassembled WGS sequence"/>
</dbReference>
<reference evidence="3" key="1">
    <citation type="journal article" date="2019" name="Int. J. Syst. Evol. Microbiol.">
        <title>The Global Catalogue of Microorganisms (GCM) 10K type strain sequencing project: providing services to taxonomists for standard genome sequencing and annotation.</title>
        <authorList>
            <consortium name="The Broad Institute Genomics Platform"/>
            <consortium name="The Broad Institute Genome Sequencing Center for Infectious Disease"/>
            <person name="Wu L."/>
            <person name="Ma J."/>
        </authorList>
    </citation>
    <scope>NUCLEOTIDE SEQUENCE [LARGE SCALE GENOMIC DNA]</scope>
    <source>
        <strain evidence="3">KCTC 52274</strain>
    </source>
</reference>
<evidence type="ECO:0000313" key="3">
    <source>
        <dbReference type="Proteomes" id="UP001597319"/>
    </source>
</evidence>
<evidence type="ECO:0000313" key="2">
    <source>
        <dbReference type="EMBL" id="MFD2563335.1"/>
    </source>
</evidence>
<organism evidence="2 3">
    <name type="scientific">Aquimarina rubra</name>
    <dbReference type="NCBI Taxonomy" id="1920033"/>
    <lineage>
        <taxon>Bacteria</taxon>
        <taxon>Pseudomonadati</taxon>
        <taxon>Bacteroidota</taxon>
        <taxon>Flavobacteriia</taxon>
        <taxon>Flavobacteriales</taxon>
        <taxon>Flavobacteriaceae</taxon>
        <taxon>Aquimarina</taxon>
    </lineage>
</organism>
<keyword evidence="3" id="KW-1185">Reference proteome</keyword>
<protein>
    <submittedName>
        <fullName evidence="2">Uncharacterized protein</fullName>
    </submittedName>
</protein>
<gene>
    <name evidence="2" type="ORF">ACFSR1_11710</name>
</gene>
<feature type="signal peptide" evidence="1">
    <location>
        <begin position="1"/>
        <end position="19"/>
    </location>
</feature>